<name>K2GIJ6_9BACT</name>
<dbReference type="EMBL" id="AMFJ01000016">
    <property type="protein sequence ID" value="EKE30269.1"/>
    <property type="molecule type" value="Genomic_DNA"/>
</dbReference>
<accession>K2GIJ6</accession>
<evidence type="ECO:0000313" key="1">
    <source>
        <dbReference type="EMBL" id="EKE30269.1"/>
    </source>
</evidence>
<reference evidence="1" key="1">
    <citation type="journal article" date="2012" name="Science">
        <title>Fermentation, hydrogen, and sulfur metabolism in multiple uncultivated bacterial phyla.</title>
        <authorList>
            <person name="Wrighton K.C."/>
            <person name="Thomas B.C."/>
            <person name="Sharon I."/>
            <person name="Miller C.S."/>
            <person name="Castelle C.J."/>
            <person name="VerBerkmoes N.C."/>
            <person name="Wilkins M.J."/>
            <person name="Hettich R.L."/>
            <person name="Lipton M.S."/>
            <person name="Williams K.H."/>
            <person name="Long P.E."/>
            <person name="Banfield J.F."/>
        </authorList>
    </citation>
    <scope>NUCLEOTIDE SEQUENCE [LARGE SCALE GENOMIC DNA]</scope>
</reference>
<gene>
    <name evidence="1" type="ORF">ACD_2C00016G0020</name>
</gene>
<proteinExistence type="predicted"/>
<dbReference type="AlphaFoldDB" id="K2GIJ6"/>
<sequence>MNNNLNTETLQKTLFDHRAFWFRKDNIRIKQLQESWYLDVKKLAILRLYLWNSQDKAWRSWNITVTPIFNEIANKEVCNILKSGISRKDLSIILDKAHNLYFHADSLQYSFDFSDDFQHERALNYLNMTLMHIFDYSIWDIRWYILWDHVILWMLEIVSNCWFKEHYRAFQDFIRDNMDTDSHIKSASLYLFYEKIIRKIEQKSKKQNISAIEFQVKKKVVSSING</sequence>
<comment type="caution">
    <text evidence="1">The sequence shown here is derived from an EMBL/GenBank/DDBJ whole genome shotgun (WGS) entry which is preliminary data.</text>
</comment>
<protein>
    <submittedName>
        <fullName evidence="1">Uncharacterized protein</fullName>
    </submittedName>
</protein>
<organism evidence="1">
    <name type="scientific">uncultured bacterium</name>
    <name type="common">gcode 4</name>
    <dbReference type="NCBI Taxonomy" id="1234023"/>
    <lineage>
        <taxon>Bacteria</taxon>
        <taxon>environmental samples</taxon>
    </lineage>
</organism>